<keyword evidence="1" id="KW-0472">Membrane</keyword>
<keyword evidence="1" id="KW-0812">Transmembrane</keyword>
<accession>A0A563U4E4</accession>
<sequence length="145" mass="15898">MQKLECPIDGVRIDETRVRVVAFFVVAFAIAIIFTANPVVAAVLFLDFLLRSLNYGKYGPLNILAGSIATSLKLKSRFVDRGPKRFAALMGTVISGLLFVGLMFGFKPQSQIIAGLLVVFASLESFAGICAGCYIYTWTKQLRPR</sequence>
<evidence type="ECO:0000256" key="1">
    <source>
        <dbReference type="SAM" id="Phobius"/>
    </source>
</evidence>
<evidence type="ECO:0000313" key="3">
    <source>
        <dbReference type="EMBL" id="TWR26224.1"/>
    </source>
</evidence>
<gene>
    <name evidence="3" type="ORF">FPZ42_11405</name>
</gene>
<dbReference type="InterPro" id="IPR025508">
    <property type="entry name" value="DUF4395"/>
</dbReference>
<evidence type="ECO:0000259" key="2">
    <source>
        <dbReference type="Pfam" id="PF14340"/>
    </source>
</evidence>
<protein>
    <submittedName>
        <fullName evidence="3">DUF4395 domain-containing protein</fullName>
    </submittedName>
</protein>
<feature type="transmembrane region" description="Helical" evidence="1">
    <location>
        <begin position="20"/>
        <end position="46"/>
    </location>
</feature>
<name>A0A563U4E4_9SPHI</name>
<dbReference type="PIRSF" id="PIRSF030042">
    <property type="entry name" value="UCP030042"/>
    <property type="match status" value="1"/>
</dbReference>
<keyword evidence="4" id="KW-1185">Reference proteome</keyword>
<dbReference type="Pfam" id="PF14340">
    <property type="entry name" value="DUF4395"/>
    <property type="match status" value="1"/>
</dbReference>
<feature type="transmembrane region" description="Helical" evidence="1">
    <location>
        <begin position="58"/>
        <end position="74"/>
    </location>
</feature>
<dbReference type="AlphaFoldDB" id="A0A563U4E4"/>
<proteinExistence type="predicted"/>
<comment type="caution">
    <text evidence="3">The sequence shown here is derived from an EMBL/GenBank/DDBJ whole genome shotgun (WGS) entry which is preliminary data.</text>
</comment>
<dbReference type="OrthoDB" id="1261922at2"/>
<dbReference type="EMBL" id="VOEI01000003">
    <property type="protein sequence ID" value="TWR26224.1"/>
    <property type="molecule type" value="Genomic_DNA"/>
</dbReference>
<dbReference type="RefSeq" id="WP_146271445.1">
    <property type="nucleotide sequence ID" value="NZ_VOEI01000003.1"/>
</dbReference>
<dbReference type="InterPro" id="IPR016942">
    <property type="entry name" value="UCP030042"/>
</dbReference>
<feature type="transmembrane region" description="Helical" evidence="1">
    <location>
        <begin position="86"/>
        <end position="106"/>
    </location>
</feature>
<organism evidence="3 4">
    <name type="scientific">Mucilaginibacter achroorhodeus</name>
    <dbReference type="NCBI Taxonomy" id="2599294"/>
    <lineage>
        <taxon>Bacteria</taxon>
        <taxon>Pseudomonadati</taxon>
        <taxon>Bacteroidota</taxon>
        <taxon>Sphingobacteriia</taxon>
        <taxon>Sphingobacteriales</taxon>
        <taxon>Sphingobacteriaceae</taxon>
        <taxon>Mucilaginibacter</taxon>
    </lineage>
</organism>
<evidence type="ECO:0000313" key="4">
    <source>
        <dbReference type="Proteomes" id="UP000318010"/>
    </source>
</evidence>
<dbReference type="Proteomes" id="UP000318010">
    <property type="component" value="Unassembled WGS sequence"/>
</dbReference>
<feature type="transmembrane region" description="Helical" evidence="1">
    <location>
        <begin position="112"/>
        <end position="136"/>
    </location>
</feature>
<feature type="domain" description="DUF4395" evidence="2">
    <location>
        <begin position="13"/>
        <end position="140"/>
    </location>
</feature>
<reference evidence="3 4" key="1">
    <citation type="submission" date="2019-07" db="EMBL/GenBank/DDBJ databases">
        <authorList>
            <person name="Kim J."/>
        </authorList>
    </citation>
    <scope>NUCLEOTIDE SEQUENCE [LARGE SCALE GENOMIC DNA]</scope>
    <source>
        <strain evidence="3 4">MJ1a</strain>
    </source>
</reference>
<keyword evidence="1" id="KW-1133">Transmembrane helix</keyword>